<sequence length="66" mass="8076">MIKMSIYYPLNFPFQEWSDFMMVNLSILSCASWGIFNKKIYIRIDCIYTYHIFSRLTVLIFFIFLK</sequence>
<organism evidence="2 3">
    <name type="scientific">Siphonobacter aquaeclarae</name>
    <dbReference type="NCBI Taxonomy" id="563176"/>
    <lineage>
        <taxon>Bacteria</taxon>
        <taxon>Pseudomonadati</taxon>
        <taxon>Bacteroidota</taxon>
        <taxon>Cytophagia</taxon>
        <taxon>Cytophagales</taxon>
        <taxon>Cytophagaceae</taxon>
        <taxon>Siphonobacter</taxon>
    </lineage>
</organism>
<dbReference type="EMBL" id="FNGS01000014">
    <property type="protein sequence ID" value="SDN10003.1"/>
    <property type="molecule type" value="Genomic_DNA"/>
</dbReference>
<keyword evidence="1" id="KW-1133">Transmembrane helix</keyword>
<protein>
    <submittedName>
        <fullName evidence="2">Uncharacterized protein</fullName>
    </submittedName>
</protein>
<keyword evidence="3" id="KW-1185">Reference proteome</keyword>
<feature type="transmembrane region" description="Helical" evidence="1">
    <location>
        <begin position="48"/>
        <end position="65"/>
    </location>
</feature>
<dbReference type="Proteomes" id="UP000198901">
    <property type="component" value="Unassembled WGS sequence"/>
</dbReference>
<keyword evidence="1" id="KW-0812">Transmembrane</keyword>
<dbReference type="PROSITE" id="PS51257">
    <property type="entry name" value="PROKAR_LIPOPROTEIN"/>
    <property type="match status" value="1"/>
</dbReference>
<evidence type="ECO:0000313" key="3">
    <source>
        <dbReference type="Proteomes" id="UP000198901"/>
    </source>
</evidence>
<keyword evidence="1" id="KW-0472">Membrane</keyword>
<feature type="transmembrane region" description="Helical" evidence="1">
    <location>
        <begin position="20"/>
        <end position="36"/>
    </location>
</feature>
<accession>A0A1G9YNH2</accession>
<dbReference type="AlphaFoldDB" id="A0A1G9YNH2"/>
<evidence type="ECO:0000313" key="2">
    <source>
        <dbReference type="EMBL" id="SDN10003.1"/>
    </source>
</evidence>
<reference evidence="2 3" key="1">
    <citation type="submission" date="2016-10" db="EMBL/GenBank/DDBJ databases">
        <authorList>
            <person name="de Groot N.N."/>
        </authorList>
    </citation>
    <scope>NUCLEOTIDE SEQUENCE [LARGE SCALE GENOMIC DNA]</scope>
    <source>
        <strain evidence="2 3">DSM 21668</strain>
    </source>
</reference>
<gene>
    <name evidence="2" type="ORF">SAMN04488090_4982</name>
</gene>
<evidence type="ECO:0000256" key="1">
    <source>
        <dbReference type="SAM" id="Phobius"/>
    </source>
</evidence>
<name>A0A1G9YNH2_9BACT</name>
<proteinExistence type="predicted"/>